<evidence type="ECO:0000256" key="1">
    <source>
        <dbReference type="ARBA" id="ARBA00004812"/>
    </source>
</evidence>
<protein>
    <recommendedName>
        <fullName evidence="4">carbamoyl-phosphate synthase (glutamine-hydrolyzing)</fullName>
        <ecNumber evidence="4">6.3.5.5</ecNumber>
    </recommendedName>
    <alternativeName>
        <fullName evidence="10">Arginine-specific carbamoyl phosphate synthetase, glutamine chain</fullName>
    </alternativeName>
</protein>
<dbReference type="InterPro" id="IPR029062">
    <property type="entry name" value="Class_I_gatase-like"/>
</dbReference>
<dbReference type="Pfam" id="PF00117">
    <property type="entry name" value="GATase"/>
    <property type="match status" value="1"/>
</dbReference>
<comment type="catalytic activity">
    <reaction evidence="12">
        <text>L-glutamine + H2O = L-glutamate + NH4(+)</text>
        <dbReference type="Rhea" id="RHEA:15889"/>
        <dbReference type="ChEBI" id="CHEBI:15377"/>
        <dbReference type="ChEBI" id="CHEBI:28938"/>
        <dbReference type="ChEBI" id="CHEBI:29985"/>
        <dbReference type="ChEBI" id="CHEBI:58359"/>
    </reaction>
</comment>
<dbReference type="FunFam" id="3.50.30.20:FF:000001">
    <property type="entry name" value="Carbamoyl-phosphate synthase small chain"/>
    <property type="match status" value="1"/>
</dbReference>
<dbReference type="SMART" id="SM01097">
    <property type="entry name" value="CPSase_sm_chain"/>
    <property type="match status" value="1"/>
</dbReference>
<dbReference type="Gene3D" id="3.40.50.880">
    <property type="match status" value="1"/>
</dbReference>
<dbReference type="Pfam" id="PF00988">
    <property type="entry name" value="CPSase_sm_chain"/>
    <property type="match status" value="1"/>
</dbReference>
<dbReference type="PRINTS" id="PR00096">
    <property type="entry name" value="GATASE"/>
</dbReference>
<evidence type="ECO:0000256" key="7">
    <source>
        <dbReference type="ARBA" id="ARBA00022840"/>
    </source>
</evidence>
<dbReference type="InterPro" id="IPR017926">
    <property type="entry name" value="GATASE"/>
</dbReference>
<dbReference type="Gene3D" id="3.50.30.20">
    <property type="entry name" value="Carbamoyl-phosphate synthase small subunit, N-terminal domain"/>
    <property type="match status" value="1"/>
</dbReference>
<dbReference type="NCBIfam" id="NF009475">
    <property type="entry name" value="PRK12838.1"/>
    <property type="match status" value="1"/>
</dbReference>
<comment type="pathway">
    <text evidence="1">Pyrimidine metabolism; UMP biosynthesis via de novo pathway; (S)-dihydroorotate from bicarbonate: step 1/3.</text>
</comment>
<keyword evidence="9" id="KW-0665">Pyrimidine biosynthesis</keyword>
<dbReference type="CDD" id="cd01744">
    <property type="entry name" value="GATase1_CPSase"/>
    <property type="match status" value="1"/>
</dbReference>
<dbReference type="InterPro" id="IPR006274">
    <property type="entry name" value="CarbamoylP_synth_ssu"/>
</dbReference>
<dbReference type="GO" id="GO:0005524">
    <property type="term" value="F:ATP binding"/>
    <property type="evidence" value="ECO:0007669"/>
    <property type="project" value="UniProtKB-KW"/>
</dbReference>
<comment type="catalytic activity">
    <reaction evidence="11">
        <text>hydrogencarbonate + L-glutamine + 2 ATP + H2O = carbamoyl phosphate + L-glutamate + 2 ADP + phosphate + 2 H(+)</text>
        <dbReference type="Rhea" id="RHEA:18633"/>
        <dbReference type="ChEBI" id="CHEBI:15377"/>
        <dbReference type="ChEBI" id="CHEBI:15378"/>
        <dbReference type="ChEBI" id="CHEBI:17544"/>
        <dbReference type="ChEBI" id="CHEBI:29985"/>
        <dbReference type="ChEBI" id="CHEBI:30616"/>
        <dbReference type="ChEBI" id="CHEBI:43474"/>
        <dbReference type="ChEBI" id="CHEBI:58228"/>
        <dbReference type="ChEBI" id="CHEBI:58359"/>
        <dbReference type="ChEBI" id="CHEBI:456216"/>
        <dbReference type="EC" id="6.3.5.5"/>
    </reaction>
</comment>
<dbReference type="PRINTS" id="PR00097">
    <property type="entry name" value="ANTSNTHASEII"/>
</dbReference>
<accession>A0A381PMK1</accession>
<feature type="domain" description="Carbamoyl-phosphate synthase small subunit N-terminal" evidence="13">
    <location>
        <begin position="5"/>
        <end position="135"/>
    </location>
</feature>
<keyword evidence="7" id="KW-0067">ATP-binding</keyword>
<sequence>MQKHRKAILYLEDGLFFTGKSLGSLGETSGEVCFNTGMTGYQEILTDPSYAKQMITMCSPHIGNYGSNDSDIESSKVYATGFIIKSESIVSSNWRSTESLKGFLKAHNVVGIQDIDTRALTIHIRDKGAMNGIISTRDFDIKSLSKKMKKIPPMEGLDLAKEVSRKRKTILSPPNKAKYKIAAIDYGMKSNIYNIMLEYDAEISIFPASVSSKQILDYNPDGIFLSNGPGDPAAIDYGINTVQQLLGKKPIFGICLGHQILALALNARTFKMKFGHRGINQPVKNLKNNKIEITSQNHGFAVDRESLPSNAVITHTHLNDNTVAGIECKSLQAYSVQYHPESSPGPHDSRYIFKQFFQMMDKNAKKK</sequence>
<dbReference type="GO" id="GO:0006541">
    <property type="term" value="P:glutamine metabolic process"/>
    <property type="evidence" value="ECO:0007669"/>
    <property type="project" value="InterPro"/>
</dbReference>
<evidence type="ECO:0000256" key="9">
    <source>
        <dbReference type="ARBA" id="ARBA00022975"/>
    </source>
</evidence>
<dbReference type="SUPFAM" id="SSF52021">
    <property type="entry name" value="Carbamoyl phosphate synthetase, small subunit N-terminal domain"/>
    <property type="match status" value="1"/>
</dbReference>
<dbReference type="EC" id="6.3.5.5" evidence="4"/>
<dbReference type="PROSITE" id="PS51273">
    <property type="entry name" value="GATASE_TYPE_1"/>
    <property type="match status" value="1"/>
</dbReference>
<name>A0A381PMK1_9ZZZZ</name>
<dbReference type="SUPFAM" id="SSF52317">
    <property type="entry name" value="Class I glutamine amidotransferase-like"/>
    <property type="match status" value="1"/>
</dbReference>
<gene>
    <name evidence="14" type="ORF">METZ01_LOCUS21096</name>
</gene>
<dbReference type="GO" id="GO:0006221">
    <property type="term" value="P:pyrimidine nucleotide biosynthetic process"/>
    <property type="evidence" value="ECO:0007669"/>
    <property type="project" value="UniProtKB-KW"/>
</dbReference>
<evidence type="ECO:0000256" key="6">
    <source>
        <dbReference type="ARBA" id="ARBA00022741"/>
    </source>
</evidence>
<evidence type="ECO:0000256" key="10">
    <source>
        <dbReference type="ARBA" id="ARBA00044340"/>
    </source>
</evidence>
<keyword evidence="5" id="KW-0436">Ligase</keyword>
<keyword evidence="6" id="KW-0547">Nucleotide-binding</keyword>
<keyword evidence="8" id="KW-0315">Glutamine amidotransferase</keyword>
<comment type="pathway">
    <text evidence="2">Amino-acid biosynthesis; L-arginine biosynthesis; carbamoyl phosphate from bicarbonate: step 1/1.</text>
</comment>
<dbReference type="InterPro" id="IPR002474">
    <property type="entry name" value="CarbamoylP_synth_ssu_N"/>
</dbReference>
<evidence type="ECO:0000256" key="11">
    <source>
        <dbReference type="ARBA" id="ARBA00048816"/>
    </source>
</evidence>
<comment type="similarity">
    <text evidence="3">Belongs to the CarA family.</text>
</comment>
<evidence type="ECO:0000256" key="8">
    <source>
        <dbReference type="ARBA" id="ARBA00022962"/>
    </source>
</evidence>
<evidence type="ECO:0000256" key="4">
    <source>
        <dbReference type="ARBA" id="ARBA00012738"/>
    </source>
</evidence>
<dbReference type="HAMAP" id="MF_01209">
    <property type="entry name" value="CPSase_S_chain"/>
    <property type="match status" value="1"/>
</dbReference>
<dbReference type="PRINTS" id="PR00099">
    <property type="entry name" value="CPSGATASE"/>
</dbReference>
<organism evidence="14">
    <name type="scientific">marine metagenome</name>
    <dbReference type="NCBI Taxonomy" id="408172"/>
    <lineage>
        <taxon>unclassified sequences</taxon>
        <taxon>metagenomes</taxon>
        <taxon>ecological metagenomes</taxon>
    </lineage>
</organism>
<dbReference type="InterPro" id="IPR036480">
    <property type="entry name" value="CarbP_synth_ssu_N_sf"/>
</dbReference>
<evidence type="ECO:0000259" key="13">
    <source>
        <dbReference type="SMART" id="SM01097"/>
    </source>
</evidence>
<dbReference type="PANTHER" id="PTHR43418:SF7">
    <property type="entry name" value="CARBAMOYL-PHOSPHATE SYNTHASE SMALL CHAIN"/>
    <property type="match status" value="1"/>
</dbReference>
<dbReference type="EMBL" id="UINC01001034">
    <property type="protein sequence ID" value="SUZ68242.1"/>
    <property type="molecule type" value="Genomic_DNA"/>
</dbReference>
<evidence type="ECO:0000256" key="2">
    <source>
        <dbReference type="ARBA" id="ARBA00005077"/>
    </source>
</evidence>
<evidence type="ECO:0000256" key="12">
    <source>
        <dbReference type="ARBA" id="ARBA00049285"/>
    </source>
</evidence>
<evidence type="ECO:0000256" key="3">
    <source>
        <dbReference type="ARBA" id="ARBA00007800"/>
    </source>
</evidence>
<dbReference type="InterPro" id="IPR050472">
    <property type="entry name" value="Anth_synth/Amidotransfase"/>
</dbReference>
<dbReference type="NCBIfam" id="TIGR01368">
    <property type="entry name" value="CPSaseIIsmall"/>
    <property type="match status" value="1"/>
</dbReference>
<proteinExistence type="inferred from homology"/>
<dbReference type="InterPro" id="IPR035686">
    <property type="entry name" value="CPSase_GATase1"/>
</dbReference>
<reference evidence="14" key="1">
    <citation type="submission" date="2018-05" db="EMBL/GenBank/DDBJ databases">
        <authorList>
            <person name="Lanie J.A."/>
            <person name="Ng W.-L."/>
            <person name="Kazmierczak K.M."/>
            <person name="Andrzejewski T.M."/>
            <person name="Davidsen T.M."/>
            <person name="Wayne K.J."/>
            <person name="Tettelin H."/>
            <person name="Glass J.I."/>
            <person name="Rusch D."/>
            <person name="Podicherti R."/>
            <person name="Tsui H.-C.T."/>
            <person name="Winkler M.E."/>
        </authorList>
    </citation>
    <scope>NUCLEOTIDE SEQUENCE</scope>
</reference>
<dbReference type="GO" id="GO:0006207">
    <property type="term" value="P:'de novo' pyrimidine nucleobase biosynthetic process"/>
    <property type="evidence" value="ECO:0007669"/>
    <property type="project" value="InterPro"/>
</dbReference>
<evidence type="ECO:0000313" key="14">
    <source>
        <dbReference type="EMBL" id="SUZ68242.1"/>
    </source>
</evidence>
<dbReference type="GO" id="GO:0004088">
    <property type="term" value="F:carbamoyl-phosphate synthase (glutamine-hydrolyzing) activity"/>
    <property type="evidence" value="ECO:0007669"/>
    <property type="project" value="UniProtKB-EC"/>
</dbReference>
<dbReference type="PANTHER" id="PTHR43418">
    <property type="entry name" value="MULTIFUNCTIONAL TRYPTOPHAN BIOSYNTHESIS PROTEIN-RELATED"/>
    <property type="match status" value="1"/>
</dbReference>
<dbReference type="AlphaFoldDB" id="A0A381PMK1"/>
<evidence type="ECO:0000256" key="5">
    <source>
        <dbReference type="ARBA" id="ARBA00022598"/>
    </source>
</evidence>